<keyword evidence="2" id="KW-1185">Reference proteome</keyword>
<sequence>MKKKADSAESSSSQPASNRPEISLKSPGVRPYVRSKMPRLRWTPDLHLSFVHAVELLGGEDRATPKMVLQIMDVRGLTISHVKSHLQKQQGQQREMITGNKVLDPIYCQQNHHLKYLNLINNNAQRNQSFGILHYSESLAHLRNNPNVPAYWEEKQRMWIGKEEVITNTEMEQRPNSYFIFKDLLKNCTAQQEQEKVSRRVSIHNSYCKTLKDLAAEAEGRVVAEGSLSLSVASKVSPPLRKLSKADQNSSENDVSLDLTLA</sequence>
<protein>
    <submittedName>
        <fullName evidence="1">Myb family transcription factor</fullName>
    </submittedName>
</protein>
<dbReference type="EMBL" id="CM051406">
    <property type="protein sequence ID" value="KAJ4703892.1"/>
    <property type="molecule type" value="Genomic_DNA"/>
</dbReference>
<comment type="caution">
    <text evidence="1">The sequence shown here is derived from an EMBL/GenBank/DDBJ whole genome shotgun (WGS) entry which is preliminary data.</text>
</comment>
<organism evidence="1 2">
    <name type="scientific">Melia azedarach</name>
    <name type="common">Chinaberry tree</name>
    <dbReference type="NCBI Taxonomy" id="155640"/>
    <lineage>
        <taxon>Eukaryota</taxon>
        <taxon>Viridiplantae</taxon>
        <taxon>Streptophyta</taxon>
        <taxon>Embryophyta</taxon>
        <taxon>Tracheophyta</taxon>
        <taxon>Spermatophyta</taxon>
        <taxon>Magnoliopsida</taxon>
        <taxon>eudicotyledons</taxon>
        <taxon>Gunneridae</taxon>
        <taxon>Pentapetalae</taxon>
        <taxon>rosids</taxon>
        <taxon>malvids</taxon>
        <taxon>Sapindales</taxon>
        <taxon>Meliaceae</taxon>
        <taxon>Melia</taxon>
    </lineage>
</organism>
<dbReference type="Proteomes" id="UP001164539">
    <property type="component" value="Chromosome 13"/>
</dbReference>
<evidence type="ECO:0000313" key="1">
    <source>
        <dbReference type="EMBL" id="KAJ4703892.1"/>
    </source>
</evidence>
<reference evidence="1 2" key="1">
    <citation type="journal article" date="2023" name="Science">
        <title>Complex scaffold remodeling in plant triterpene biosynthesis.</title>
        <authorList>
            <person name="De La Pena R."/>
            <person name="Hodgson H."/>
            <person name="Liu J.C."/>
            <person name="Stephenson M.J."/>
            <person name="Martin A.C."/>
            <person name="Owen C."/>
            <person name="Harkess A."/>
            <person name="Leebens-Mack J."/>
            <person name="Jimenez L.E."/>
            <person name="Osbourn A."/>
            <person name="Sattely E.S."/>
        </authorList>
    </citation>
    <scope>NUCLEOTIDE SEQUENCE [LARGE SCALE GENOMIC DNA]</scope>
    <source>
        <strain evidence="2">cv. JPN11</strain>
        <tissue evidence="1">Leaf</tissue>
    </source>
</reference>
<evidence type="ECO:0000313" key="2">
    <source>
        <dbReference type="Proteomes" id="UP001164539"/>
    </source>
</evidence>
<name>A0ACC1WY10_MELAZ</name>
<gene>
    <name evidence="1" type="ORF">OWV82_023725</name>
</gene>
<proteinExistence type="predicted"/>
<accession>A0ACC1WY10</accession>